<dbReference type="Proteomes" id="UP000799766">
    <property type="component" value="Unassembled WGS sequence"/>
</dbReference>
<organism evidence="2 3">
    <name type="scientific">Lineolata rhizophorae</name>
    <dbReference type="NCBI Taxonomy" id="578093"/>
    <lineage>
        <taxon>Eukaryota</taxon>
        <taxon>Fungi</taxon>
        <taxon>Dikarya</taxon>
        <taxon>Ascomycota</taxon>
        <taxon>Pezizomycotina</taxon>
        <taxon>Dothideomycetes</taxon>
        <taxon>Dothideomycetes incertae sedis</taxon>
        <taxon>Lineolatales</taxon>
        <taxon>Lineolataceae</taxon>
        <taxon>Lineolata</taxon>
    </lineage>
</organism>
<feature type="region of interest" description="Disordered" evidence="1">
    <location>
        <begin position="160"/>
        <end position="238"/>
    </location>
</feature>
<evidence type="ECO:0000313" key="2">
    <source>
        <dbReference type="EMBL" id="KAF2458134.1"/>
    </source>
</evidence>
<proteinExistence type="predicted"/>
<gene>
    <name evidence="2" type="ORF">BDY21DRAFT_213862</name>
</gene>
<evidence type="ECO:0000256" key="1">
    <source>
        <dbReference type="SAM" id="MobiDB-lite"/>
    </source>
</evidence>
<protein>
    <submittedName>
        <fullName evidence="2">Uncharacterized protein</fullName>
    </submittedName>
</protein>
<feature type="compositionally biased region" description="Pro residues" evidence="1">
    <location>
        <begin position="226"/>
        <end position="238"/>
    </location>
</feature>
<feature type="region of interest" description="Disordered" evidence="1">
    <location>
        <begin position="1"/>
        <end position="32"/>
    </location>
</feature>
<evidence type="ECO:0000313" key="3">
    <source>
        <dbReference type="Proteomes" id="UP000799766"/>
    </source>
</evidence>
<feature type="region of interest" description="Disordered" evidence="1">
    <location>
        <begin position="53"/>
        <end position="92"/>
    </location>
</feature>
<feature type="compositionally biased region" description="Low complexity" evidence="1">
    <location>
        <begin position="189"/>
        <end position="205"/>
    </location>
</feature>
<reference evidence="2" key="1">
    <citation type="journal article" date="2020" name="Stud. Mycol.">
        <title>101 Dothideomycetes genomes: a test case for predicting lifestyles and emergence of pathogens.</title>
        <authorList>
            <person name="Haridas S."/>
            <person name="Albert R."/>
            <person name="Binder M."/>
            <person name="Bloem J."/>
            <person name="Labutti K."/>
            <person name="Salamov A."/>
            <person name="Andreopoulos B."/>
            <person name="Baker S."/>
            <person name="Barry K."/>
            <person name="Bills G."/>
            <person name="Bluhm B."/>
            <person name="Cannon C."/>
            <person name="Castanera R."/>
            <person name="Culley D."/>
            <person name="Daum C."/>
            <person name="Ezra D."/>
            <person name="Gonzalez J."/>
            <person name="Henrissat B."/>
            <person name="Kuo A."/>
            <person name="Liang C."/>
            <person name="Lipzen A."/>
            <person name="Lutzoni F."/>
            <person name="Magnuson J."/>
            <person name="Mondo S."/>
            <person name="Nolan M."/>
            <person name="Ohm R."/>
            <person name="Pangilinan J."/>
            <person name="Park H.-J."/>
            <person name="Ramirez L."/>
            <person name="Alfaro M."/>
            <person name="Sun H."/>
            <person name="Tritt A."/>
            <person name="Yoshinaga Y."/>
            <person name="Zwiers L.-H."/>
            <person name="Turgeon B."/>
            <person name="Goodwin S."/>
            <person name="Spatafora J."/>
            <person name="Crous P."/>
            <person name="Grigoriev I."/>
        </authorList>
    </citation>
    <scope>NUCLEOTIDE SEQUENCE</scope>
    <source>
        <strain evidence="2">ATCC 16933</strain>
    </source>
</reference>
<name>A0A6A6P2T0_9PEZI</name>
<sequence length="238" mass="25328">MRPVEEGGARGGSRMDGMLGVTEPGAEDQSFSVLGSSAPAVCRASRPRSCLCTCPRRQFAPSPPARGSQVRPNRSCSSHGAPTARTNEGRQEPLKDIILAGTGGLVATPSLGPLGGPWAGLREPRPPTGRAERTAQLAHPYTGPLSSRTRHPPRTGAIIRRRAAKPAEGSTEQRRQQHYRRRVTSLPRSWAPASGSSLAPPACSGGPSGRWLLPFFNPAVPRLRPRPPPSPARRPPPH</sequence>
<feature type="compositionally biased region" description="Polar residues" evidence="1">
    <location>
        <begin position="70"/>
        <end position="86"/>
    </location>
</feature>
<accession>A0A6A6P2T0</accession>
<dbReference type="AlphaFoldDB" id="A0A6A6P2T0"/>
<dbReference type="EMBL" id="MU001678">
    <property type="protein sequence ID" value="KAF2458134.1"/>
    <property type="molecule type" value="Genomic_DNA"/>
</dbReference>
<keyword evidence="3" id="KW-1185">Reference proteome</keyword>